<reference evidence="1" key="1">
    <citation type="submission" date="2020-06" db="EMBL/GenBank/DDBJ databases">
        <title>Unique genomic features of the anaerobic methanotrophic archaea.</title>
        <authorList>
            <person name="Chadwick G.L."/>
            <person name="Skennerton C.T."/>
            <person name="Laso-Perez R."/>
            <person name="Leu A.O."/>
            <person name="Speth D.R."/>
            <person name="Yu H."/>
            <person name="Morgan-Lang C."/>
            <person name="Hatzenpichler R."/>
            <person name="Goudeau D."/>
            <person name="Malmstrom R."/>
            <person name="Brazelton W.J."/>
            <person name="Woyke T."/>
            <person name="Hallam S.J."/>
            <person name="Tyson G.W."/>
            <person name="Wegener G."/>
            <person name="Boetius A."/>
            <person name="Orphan V."/>
        </authorList>
    </citation>
    <scope>NUCLEOTIDE SEQUENCE</scope>
</reference>
<name>A0A7G9YU75_9EURY</name>
<dbReference type="AlphaFoldDB" id="A0A7G9YU75"/>
<proteinExistence type="predicted"/>
<sequence length="50" mass="5710">MGRADLHTHTHYRNGGLYSVSADPFAFSVWRSGRGMDSLERTQEVERSQL</sequence>
<evidence type="ECO:0000313" key="1">
    <source>
        <dbReference type="EMBL" id="QNO51559.1"/>
    </source>
</evidence>
<organism evidence="1">
    <name type="scientific">Candidatus Methanophagaceae archaeon ANME-1 ERB6</name>
    <dbReference type="NCBI Taxonomy" id="2759912"/>
    <lineage>
        <taxon>Archaea</taxon>
        <taxon>Methanobacteriati</taxon>
        <taxon>Methanobacteriota</taxon>
        <taxon>Stenosarchaea group</taxon>
        <taxon>Methanomicrobia</taxon>
        <taxon>Candidatus Methanophagales</taxon>
        <taxon>Candidatus Methanophagaceae</taxon>
    </lineage>
</organism>
<accession>A0A7G9YU75</accession>
<gene>
    <name evidence="1" type="ORF">FJOHDBIG_00007</name>
</gene>
<dbReference type="EMBL" id="MT631473">
    <property type="protein sequence ID" value="QNO51559.1"/>
    <property type="molecule type" value="Genomic_DNA"/>
</dbReference>
<protein>
    <submittedName>
        <fullName evidence="1">Uncharacterized protein</fullName>
    </submittedName>
</protein>